<proteinExistence type="predicted"/>
<dbReference type="EMBL" id="CADCUX010000439">
    <property type="protein sequence ID" value="CAA9421881.1"/>
    <property type="molecule type" value="Genomic_DNA"/>
</dbReference>
<protein>
    <submittedName>
        <fullName evidence="1">Uncharacterized protein</fullName>
    </submittedName>
</protein>
<feature type="non-terminal residue" evidence="1">
    <location>
        <position position="165"/>
    </location>
</feature>
<sequence>CPTCCTTRSGSPLRWQASPWRAPSSPGGCACARCGARKPRRRWTRWPAIPSGWLRSGAPPISRATGRRRARHWSSWGRCSRRPFPNSRGRWRSCSRCTRACSTSSGSSNCCGCAIRRAGSNRTTTTGSSPCGASTGWPCTDWRTGCGRWRANCWWMPNPSRSSRP</sequence>
<gene>
    <name evidence="1" type="ORF">AVDCRST_MAG51-2090</name>
</gene>
<feature type="non-terminal residue" evidence="1">
    <location>
        <position position="1"/>
    </location>
</feature>
<evidence type="ECO:0000313" key="1">
    <source>
        <dbReference type="EMBL" id="CAA9421881.1"/>
    </source>
</evidence>
<dbReference type="AlphaFoldDB" id="A0A6J4PPD0"/>
<organism evidence="1">
    <name type="scientific">uncultured Ramlibacter sp</name>
    <dbReference type="NCBI Taxonomy" id="260755"/>
    <lineage>
        <taxon>Bacteria</taxon>
        <taxon>Pseudomonadati</taxon>
        <taxon>Pseudomonadota</taxon>
        <taxon>Betaproteobacteria</taxon>
        <taxon>Burkholderiales</taxon>
        <taxon>Comamonadaceae</taxon>
        <taxon>Ramlibacter</taxon>
        <taxon>environmental samples</taxon>
    </lineage>
</organism>
<reference evidence="1" key="1">
    <citation type="submission" date="2020-02" db="EMBL/GenBank/DDBJ databases">
        <authorList>
            <person name="Meier V. D."/>
        </authorList>
    </citation>
    <scope>NUCLEOTIDE SEQUENCE</scope>
    <source>
        <strain evidence="1">AVDCRST_MAG51</strain>
    </source>
</reference>
<accession>A0A6J4PPD0</accession>
<name>A0A6J4PPD0_9BURK</name>